<evidence type="ECO:0000256" key="3">
    <source>
        <dbReference type="ARBA" id="ARBA00023163"/>
    </source>
</evidence>
<name>A0ABS8N8T8_9CLOT</name>
<sequence>MDKRKKGTRRRGEVLEEAILHAAWEELSETGYTHMTMESIATRAGTNKSVLYRRWPDKSELVIAALRKYYFPKITNEIPDTGNLRDDVYTYLHARVEPLKIIGRETIRGLIMEPVIWRRIIASIPQIIQQRSHDKHNKMEVAMIMILKNAELRGEICLEKLPPRIISLPIDLLQYELIKKLEPVSDEAIAEIVDGIFIPLIHAIQ</sequence>
<evidence type="ECO:0000313" key="6">
    <source>
        <dbReference type="EMBL" id="MCC9296231.1"/>
    </source>
</evidence>
<feature type="domain" description="HTH tetR-type" evidence="5">
    <location>
        <begin position="13"/>
        <end position="73"/>
    </location>
</feature>
<dbReference type="PROSITE" id="PS50977">
    <property type="entry name" value="HTH_TETR_2"/>
    <property type="match status" value="1"/>
</dbReference>
<evidence type="ECO:0000259" key="5">
    <source>
        <dbReference type="PROSITE" id="PS50977"/>
    </source>
</evidence>
<dbReference type="Pfam" id="PF00440">
    <property type="entry name" value="TetR_N"/>
    <property type="match status" value="1"/>
</dbReference>
<evidence type="ECO:0000256" key="2">
    <source>
        <dbReference type="ARBA" id="ARBA00023125"/>
    </source>
</evidence>
<keyword evidence="1" id="KW-0805">Transcription regulation</keyword>
<dbReference type="InterPro" id="IPR001647">
    <property type="entry name" value="HTH_TetR"/>
</dbReference>
<dbReference type="InterPro" id="IPR050109">
    <property type="entry name" value="HTH-type_TetR-like_transc_reg"/>
</dbReference>
<dbReference type="InterPro" id="IPR009057">
    <property type="entry name" value="Homeodomain-like_sf"/>
</dbReference>
<keyword evidence="7" id="KW-1185">Reference proteome</keyword>
<dbReference type="Pfam" id="PF16859">
    <property type="entry name" value="TetR_C_11"/>
    <property type="match status" value="1"/>
</dbReference>
<dbReference type="EMBL" id="JAJJPB010000025">
    <property type="protein sequence ID" value="MCC9296231.1"/>
    <property type="molecule type" value="Genomic_DNA"/>
</dbReference>
<dbReference type="Gene3D" id="1.10.10.60">
    <property type="entry name" value="Homeodomain-like"/>
    <property type="match status" value="1"/>
</dbReference>
<dbReference type="PANTHER" id="PTHR30055:SF148">
    <property type="entry name" value="TETR-FAMILY TRANSCRIPTIONAL REGULATOR"/>
    <property type="match status" value="1"/>
</dbReference>
<keyword evidence="2 4" id="KW-0238">DNA-binding</keyword>
<dbReference type="InterPro" id="IPR011075">
    <property type="entry name" value="TetR_C"/>
</dbReference>
<accession>A0ABS8N8T8</accession>
<dbReference type="RefSeq" id="WP_229981912.1">
    <property type="nucleotide sequence ID" value="NZ_JAJJPB010000025.1"/>
</dbReference>
<dbReference type="SUPFAM" id="SSF46689">
    <property type="entry name" value="Homeodomain-like"/>
    <property type="match status" value="1"/>
</dbReference>
<gene>
    <name evidence="6" type="ORF">LN736_15335</name>
</gene>
<comment type="caution">
    <text evidence="6">The sequence shown here is derived from an EMBL/GenBank/DDBJ whole genome shotgun (WGS) entry which is preliminary data.</text>
</comment>
<reference evidence="6" key="1">
    <citation type="submission" date="2021-11" db="EMBL/GenBank/DDBJ databases">
        <authorList>
            <person name="Qingchun L."/>
            <person name="Dong Z."/>
            <person name="Zongwei Q."/>
            <person name="Jia Z."/>
            <person name="Duotao L."/>
        </authorList>
    </citation>
    <scope>NUCLEOTIDE SEQUENCE</scope>
    <source>
        <strain evidence="6">WLY-B-L2</strain>
    </source>
</reference>
<evidence type="ECO:0000256" key="1">
    <source>
        <dbReference type="ARBA" id="ARBA00023015"/>
    </source>
</evidence>
<keyword evidence="3" id="KW-0804">Transcription</keyword>
<dbReference type="Proteomes" id="UP001165422">
    <property type="component" value="Unassembled WGS sequence"/>
</dbReference>
<organism evidence="6 7">
    <name type="scientific">Clostridium aromativorans</name>
    <dbReference type="NCBI Taxonomy" id="2836848"/>
    <lineage>
        <taxon>Bacteria</taxon>
        <taxon>Bacillati</taxon>
        <taxon>Bacillota</taxon>
        <taxon>Clostridia</taxon>
        <taxon>Eubacteriales</taxon>
        <taxon>Clostridiaceae</taxon>
        <taxon>Clostridium</taxon>
    </lineage>
</organism>
<dbReference type="Gene3D" id="1.10.357.10">
    <property type="entry name" value="Tetracycline Repressor, domain 2"/>
    <property type="match status" value="1"/>
</dbReference>
<evidence type="ECO:0000256" key="4">
    <source>
        <dbReference type="PROSITE-ProRule" id="PRU00335"/>
    </source>
</evidence>
<dbReference type="PANTHER" id="PTHR30055">
    <property type="entry name" value="HTH-TYPE TRANSCRIPTIONAL REGULATOR RUTR"/>
    <property type="match status" value="1"/>
</dbReference>
<protein>
    <submittedName>
        <fullName evidence="6">TetR/AcrR family transcriptional regulator</fullName>
    </submittedName>
</protein>
<evidence type="ECO:0000313" key="7">
    <source>
        <dbReference type="Proteomes" id="UP001165422"/>
    </source>
</evidence>
<proteinExistence type="predicted"/>
<dbReference type="PRINTS" id="PR00455">
    <property type="entry name" value="HTHTETR"/>
</dbReference>
<feature type="DNA-binding region" description="H-T-H motif" evidence="4">
    <location>
        <begin position="36"/>
        <end position="55"/>
    </location>
</feature>